<protein>
    <submittedName>
        <fullName evidence="1">Uncharacterized protein</fullName>
    </submittedName>
</protein>
<evidence type="ECO:0000313" key="1">
    <source>
        <dbReference type="EMBL" id="OXM68500.1"/>
    </source>
</evidence>
<dbReference type="InterPro" id="IPR006311">
    <property type="entry name" value="TAT_signal"/>
</dbReference>
<dbReference type="PROSITE" id="PS51318">
    <property type="entry name" value="TAT"/>
    <property type="match status" value="1"/>
</dbReference>
<accession>A0A229TBX9</accession>
<proteinExistence type="predicted"/>
<name>A0A229TBX9_9PSEU</name>
<keyword evidence="2" id="KW-1185">Reference proteome</keyword>
<reference evidence="2" key="1">
    <citation type="submission" date="2017-07" db="EMBL/GenBank/DDBJ databases">
        <title>Comparative genome mining reveals phylogenetic distribution patterns of secondary metabolites in Amycolatopsis.</title>
        <authorList>
            <person name="Adamek M."/>
            <person name="Alanjary M."/>
            <person name="Sales-Ortells H."/>
            <person name="Goodfellow M."/>
            <person name="Bull A.T."/>
            <person name="Kalinowski J."/>
            <person name="Ziemert N."/>
        </authorList>
    </citation>
    <scope>NUCLEOTIDE SEQUENCE [LARGE SCALE GENOMIC DNA]</scope>
    <source>
        <strain evidence="2">H5</strain>
    </source>
</reference>
<sequence length="120" mass="12523">MNTAQSSSPRKFDRQGGRARLTRRMAAGAAAIAAAGAVSLAGAGTASASAGPCYSGIDSGTTNWAWGSCTGVSGSSHWRLHVSCTWGDTRYSSWFYGNGRTDVQCPVPESVRATQIDIIY</sequence>
<dbReference type="Proteomes" id="UP000215199">
    <property type="component" value="Unassembled WGS sequence"/>
</dbReference>
<dbReference type="EMBL" id="NMUL01000010">
    <property type="protein sequence ID" value="OXM68500.1"/>
    <property type="molecule type" value="Genomic_DNA"/>
</dbReference>
<dbReference type="RefSeq" id="WP_093947822.1">
    <property type="nucleotide sequence ID" value="NZ_NMUL01000010.1"/>
</dbReference>
<evidence type="ECO:0000313" key="2">
    <source>
        <dbReference type="Proteomes" id="UP000215199"/>
    </source>
</evidence>
<dbReference type="OrthoDB" id="4243196at2"/>
<organism evidence="1 2">
    <name type="scientific">Amycolatopsis vastitatis</name>
    <dbReference type="NCBI Taxonomy" id="1905142"/>
    <lineage>
        <taxon>Bacteria</taxon>
        <taxon>Bacillati</taxon>
        <taxon>Actinomycetota</taxon>
        <taxon>Actinomycetes</taxon>
        <taxon>Pseudonocardiales</taxon>
        <taxon>Pseudonocardiaceae</taxon>
        <taxon>Amycolatopsis</taxon>
    </lineage>
</organism>
<comment type="caution">
    <text evidence="1">The sequence shown here is derived from an EMBL/GenBank/DDBJ whole genome shotgun (WGS) entry which is preliminary data.</text>
</comment>
<gene>
    <name evidence="1" type="ORF">CF165_13415</name>
</gene>
<dbReference type="AlphaFoldDB" id="A0A229TBX9"/>